<accession>A0ABN9RUN5</accession>
<sequence length="127" mass="13710">MPRRRATSRKRAAAKVTILQGALAAAGSDSRQSQVRSTGSPRFAEEPGQKDMQVDDDGTTMEAATEPRQVGRQELDIQRGRASKRAADTDPEMSADTFAIDTDTKRQKIEKPASTYGEKGKKSAAGN</sequence>
<dbReference type="Proteomes" id="UP001189429">
    <property type="component" value="Unassembled WGS sequence"/>
</dbReference>
<comment type="caution">
    <text evidence="2">The sequence shown here is derived from an EMBL/GenBank/DDBJ whole genome shotgun (WGS) entry which is preliminary data.</text>
</comment>
<dbReference type="EMBL" id="CAUYUJ010008157">
    <property type="protein sequence ID" value="CAK0823053.1"/>
    <property type="molecule type" value="Genomic_DNA"/>
</dbReference>
<reference evidence="2" key="1">
    <citation type="submission" date="2023-10" db="EMBL/GenBank/DDBJ databases">
        <authorList>
            <person name="Chen Y."/>
            <person name="Shah S."/>
            <person name="Dougan E. K."/>
            <person name="Thang M."/>
            <person name="Chan C."/>
        </authorList>
    </citation>
    <scope>NUCLEOTIDE SEQUENCE [LARGE SCALE GENOMIC DNA]</scope>
</reference>
<gene>
    <name evidence="2" type="ORF">PCOR1329_LOCUS23906</name>
</gene>
<feature type="compositionally biased region" description="Basic and acidic residues" evidence="1">
    <location>
        <begin position="102"/>
        <end position="111"/>
    </location>
</feature>
<keyword evidence="3" id="KW-1185">Reference proteome</keyword>
<name>A0ABN9RUN5_9DINO</name>
<organism evidence="2 3">
    <name type="scientific">Prorocentrum cordatum</name>
    <dbReference type="NCBI Taxonomy" id="2364126"/>
    <lineage>
        <taxon>Eukaryota</taxon>
        <taxon>Sar</taxon>
        <taxon>Alveolata</taxon>
        <taxon>Dinophyceae</taxon>
        <taxon>Prorocentrales</taxon>
        <taxon>Prorocentraceae</taxon>
        <taxon>Prorocentrum</taxon>
    </lineage>
</organism>
<evidence type="ECO:0000313" key="2">
    <source>
        <dbReference type="EMBL" id="CAK0823053.1"/>
    </source>
</evidence>
<feature type="region of interest" description="Disordered" evidence="1">
    <location>
        <begin position="21"/>
        <end position="127"/>
    </location>
</feature>
<evidence type="ECO:0000256" key="1">
    <source>
        <dbReference type="SAM" id="MobiDB-lite"/>
    </source>
</evidence>
<protein>
    <submittedName>
        <fullName evidence="2">Uncharacterized protein</fullName>
    </submittedName>
</protein>
<evidence type="ECO:0000313" key="3">
    <source>
        <dbReference type="Proteomes" id="UP001189429"/>
    </source>
</evidence>
<proteinExistence type="predicted"/>
<feature type="compositionally biased region" description="Polar residues" evidence="1">
    <location>
        <begin position="29"/>
        <end position="40"/>
    </location>
</feature>
<feature type="non-terminal residue" evidence="2">
    <location>
        <position position="127"/>
    </location>
</feature>
<feature type="compositionally biased region" description="Basic and acidic residues" evidence="1">
    <location>
        <begin position="43"/>
        <end position="53"/>
    </location>
</feature>
<feature type="compositionally biased region" description="Basic and acidic residues" evidence="1">
    <location>
        <begin position="69"/>
        <end position="79"/>
    </location>
</feature>